<dbReference type="Proteomes" id="UP000075787">
    <property type="component" value="Unassembled WGS sequence"/>
</dbReference>
<comment type="caution">
    <text evidence="9">The sequence shown here is derived from an EMBL/GenBank/DDBJ whole genome shotgun (WGS) entry which is preliminary data.</text>
</comment>
<dbReference type="InterPro" id="IPR013766">
    <property type="entry name" value="Thioredoxin_domain"/>
</dbReference>
<evidence type="ECO:0000256" key="4">
    <source>
        <dbReference type="ARBA" id="ARBA00023002"/>
    </source>
</evidence>
<organism evidence="9 10">
    <name type="scientific">Tistrella mobilis</name>
    <dbReference type="NCBI Taxonomy" id="171437"/>
    <lineage>
        <taxon>Bacteria</taxon>
        <taxon>Pseudomonadati</taxon>
        <taxon>Pseudomonadota</taxon>
        <taxon>Alphaproteobacteria</taxon>
        <taxon>Geminicoccales</taxon>
        <taxon>Geminicoccaceae</taxon>
        <taxon>Tistrella</taxon>
    </lineage>
</organism>
<dbReference type="InterPro" id="IPR036249">
    <property type="entry name" value="Thioredoxin-like_sf"/>
</dbReference>
<keyword evidence="5" id="KW-1015">Disulfide bond</keyword>
<feature type="domain" description="Thioredoxin" evidence="8">
    <location>
        <begin position="24"/>
        <end position="232"/>
    </location>
</feature>
<evidence type="ECO:0000256" key="1">
    <source>
        <dbReference type="ARBA" id="ARBA00003565"/>
    </source>
</evidence>
<dbReference type="GeneID" id="97243556"/>
<dbReference type="OrthoDB" id="8478320at2"/>
<name>A0A161Q8T7_9PROT</name>
<evidence type="ECO:0000259" key="8">
    <source>
        <dbReference type="PROSITE" id="PS51352"/>
    </source>
</evidence>
<dbReference type="RefSeq" id="WP_062761229.1">
    <property type="nucleotide sequence ID" value="NZ_CP121027.1"/>
</dbReference>
<dbReference type="PROSITE" id="PS00194">
    <property type="entry name" value="THIOREDOXIN_1"/>
    <property type="match status" value="1"/>
</dbReference>
<feature type="region of interest" description="Disordered" evidence="7">
    <location>
        <begin position="33"/>
        <end position="56"/>
    </location>
</feature>
<dbReference type="SUPFAM" id="SSF52833">
    <property type="entry name" value="Thioredoxin-like"/>
    <property type="match status" value="1"/>
</dbReference>
<dbReference type="Gene3D" id="3.40.30.10">
    <property type="entry name" value="Glutaredoxin"/>
    <property type="match status" value="1"/>
</dbReference>
<accession>A0A161Q8T7</accession>
<evidence type="ECO:0000313" key="10">
    <source>
        <dbReference type="Proteomes" id="UP000075787"/>
    </source>
</evidence>
<keyword evidence="4" id="KW-0560">Oxidoreductase</keyword>
<evidence type="ECO:0000256" key="7">
    <source>
        <dbReference type="SAM" id="MobiDB-lite"/>
    </source>
</evidence>
<comment type="function">
    <text evidence="1">May be required for disulfide bond formation in some proteins.</text>
</comment>
<dbReference type="EMBL" id="LPZR01000004">
    <property type="protein sequence ID" value="KYO57759.1"/>
    <property type="molecule type" value="Genomic_DNA"/>
</dbReference>
<dbReference type="PANTHER" id="PTHR13887">
    <property type="entry name" value="GLUTATHIONE S-TRANSFERASE KAPPA"/>
    <property type="match status" value="1"/>
</dbReference>
<gene>
    <name evidence="9" type="ORF">AUP44_18915</name>
</gene>
<dbReference type="GO" id="GO:0015036">
    <property type="term" value="F:disulfide oxidoreductase activity"/>
    <property type="evidence" value="ECO:0007669"/>
    <property type="project" value="UniProtKB-ARBA"/>
</dbReference>
<dbReference type="AlphaFoldDB" id="A0A161Q8T7"/>
<evidence type="ECO:0000256" key="6">
    <source>
        <dbReference type="ARBA" id="ARBA00023284"/>
    </source>
</evidence>
<sequence>MRNLTYGLIGIAAVAVVGLGAWQFALKDEAPTPTAAPAAQQGQASQSPATGGNAAAQLAQAMPGDHVIGDPAAPVTIIEYSSLTCPHCAAFHAGTLPELKTRYIDTGKAKLVLRHFPLNEPALVAAKLAECVQPERYAGFVDVLFRSQAEWGVMQDPTEGLKRYGRLAGLSDDQMQACLTDGAIEEKILNQRLEGSRVFEINSTPTFIVNGEKVVGDQPIDAFAKVIDDKLP</sequence>
<keyword evidence="3" id="KW-0732">Signal</keyword>
<dbReference type="PROSITE" id="PS51352">
    <property type="entry name" value="THIOREDOXIN_2"/>
    <property type="match status" value="1"/>
</dbReference>
<evidence type="ECO:0000256" key="3">
    <source>
        <dbReference type="ARBA" id="ARBA00022729"/>
    </source>
</evidence>
<dbReference type="Pfam" id="PF13462">
    <property type="entry name" value="Thioredoxin_4"/>
    <property type="match status" value="1"/>
</dbReference>
<dbReference type="PANTHER" id="PTHR13887:SF14">
    <property type="entry name" value="DISULFIDE BOND FORMATION PROTEIN D"/>
    <property type="match status" value="1"/>
</dbReference>
<evidence type="ECO:0000313" key="9">
    <source>
        <dbReference type="EMBL" id="KYO57759.1"/>
    </source>
</evidence>
<comment type="similarity">
    <text evidence="2">Belongs to the thioredoxin family. DsbA subfamily.</text>
</comment>
<dbReference type="InterPro" id="IPR017937">
    <property type="entry name" value="Thioredoxin_CS"/>
</dbReference>
<keyword evidence="6" id="KW-0676">Redox-active center</keyword>
<proteinExistence type="inferred from homology"/>
<feature type="compositionally biased region" description="Low complexity" evidence="7">
    <location>
        <begin position="33"/>
        <end position="52"/>
    </location>
</feature>
<evidence type="ECO:0000256" key="2">
    <source>
        <dbReference type="ARBA" id="ARBA00005791"/>
    </source>
</evidence>
<dbReference type="InterPro" id="IPR012336">
    <property type="entry name" value="Thioredoxin-like_fold"/>
</dbReference>
<evidence type="ECO:0000256" key="5">
    <source>
        <dbReference type="ARBA" id="ARBA00023157"/>
    </source>
</evidence>
<protein>
    <submittedName>
        <fullName evidence="9">Disulfide bond formation protein DsbA</fullName>
    </submittedName>
</protein>
<reference evidence="9 10" key="1">
    <citation type="submission" date="2015-12" db="EMBL/GenBank/DDBJ databases">
        <title>Genome sequence of Tistrella mobilis MCCC 1A02139.</title>
        <authorList>
            <person name="Lu L."/>
            <person name="Lai Q."/>
            <person name="Shao Z."/>
            <person name="Qian P."/>
        </authorList>
    </citation>
    <scope>NUCLEOTIDE SEQUENCE [LARGE SCALE GENOMIC DNA]</scope>
    <source>
        <strain evidence="9 10">MCCC 1A02139</strain>
    </source>
</reference>